<proteinExistence type="inferred from homology"/>
<sequence>MDGKGLGKFMVDNSNKRLSIKPELAEAIRSSSNPACLVLDAIEGSYHCSPSSSARAIDARRIFVLLLEALIEIKPNLTNEMRESEDARFRLEIEYR</sequence>
<dbReference type="OrthoDB" id="1166059at2759"/>
<dbReference type="Proteomes" id="UP000886595">
    <property type="component" value="Unassembled WGS sequence"/>
</dbReference>
<evidence type="ECO:0000256" key="2">
    <source>
        <dbReference type="ARBA" id="ARBA00022473"/>
    </source>
</evidence>
<evidence type="ECO:0000313" key="7">
    <source>
        <dbReference type="Proteomes" id="UP000886595"/>
    </source>
</evidence>
<dbReference type="PANTHER" id="PTHR31791:SF47">
    <property type="entry name" value="INACTIVE FRIGIDA-LIKE PROTEIN 2"/>
    <property type="match status" value="1"/>
</dbReference>
<comment type="caution">
    <text evidence="6">The sequence shown here is derived from an EMBL/GenBank/DDBJ whole genome shotgun (WGS) entry which is preliminary data.</text>
</comment>
<dbReference type="EMBL" id="JAAMPC010000007">
    <property type="protein sequence ID" value="KAG2304180.1"/>
    <property type="molecule type" value="Genomic_DNA"/>
</dbReference>
<keyword evidence="2 5" id="KW-0217">Developmental protein</keyword>
<keyword evidence="3 5" id="KW-0221">Differentiation</keyword>
<dbReference type="InterPro" id="IPR012474">
    <property type="entry name" value="Frigida"/>
</dbReference>
<protein>
    <recommendedName>
        <fullName evidence="5">FRIGIDA-like protein</fullName>
    </recommendedName>
</protein>
<reference evidence="6 7" key="1">
    <citation type="submission" date="2020-02" db="EMBL/GenBank/DDBJ databases">
        <authorList>
            <person name="Ma Q."/>
            <person name="Huang Y."/>
            <person name="Song X."/>
            <person name="Pei D."/>
        </authorList>
    </citation>
    <scope>NUCLEOTIDE SEQUENCE [LARGE SCALE GENOMIC DNA]</scope>
    <source>
        <strain evidence="6">Sxm20200214</strain>
        <tissue evidence="6">Leaf</tissue>
    </source>
</reference>
<evidence type="ECO:0000313" key="6">
    <source>
        <dbReference type="EMBL" id="KAG2304180.1"/>
    </source>
</evidence>
<evidence type="ECO:0000256" key="5">
    <source>
        <dbReference type="RuleBase" id="RU364012"/>
    </source>
</evidence>
<evidence type="ECO:0000256" key="1">
    <source>
        <dbReference type="ARBA" id="ARBA00008956"/>
    </source>
</evidence>
<evidence type="ECO:0000256" key="4">
    <source>
        <dbReference type="ARBA" id="ARBA00023089"/>
    </source>
</evidence>
<accession>A0A8X7SEX5</accession>
<keyword evidence="4 5" id="KW-0287">Flowering</keyword>
<dbReference type="Pfam" id="PF07899">
    <property type="entry name" value="Frigida"/>
    <property type="match status" value="1"/>
</dbReference>
<comment type="similarity">
    <text evidence="1 5">Belongs to the Frigida family.</text>
</comment>
<keyword evidence="7" id="KW-1185">Reference proteome</keyword>
<evidence type="ECO:0000256" key="3">
    <source>
        <dbReference type="ARBA" id="ARBA00022782"/>
    </source>
</evidence>
<dbReference type="PANTHER" id="PTHR31791">
    <property type="entry name" value="FRIGIDA-LIKE PROTEIN 3-RELATED"/>
    <property type="match status" value="1"/>
</dbReference>
<dbReference type="GO" id="GO:0030154">
    <property type="term" value="P:cell differentiation"/>
    <property type="evidence" value="ECO:0007669"/>
    <property type="project" value="UniProtKB-KW"/>
</dbReference>
<gene>
    <name evidence="6" type="ORF">Bca52824_032831</name>
</gene>
<dbReference type="AlphaFoldDB" id="A0A8X7SEX5"/>
<name>A0A8X7SEX5_BRACI</name>
<organism evidence="6 7">
    <name type="scientific">Brassica carinata</name>
    <name type="common">Ethiopian mustard</name>
    <name type="synonym">Abyssinian cabbage</name>
    <dbReference type="NCBI Taxonomy" id="52824"/>
    <lineage>
        <taxon>Eukaryota</taxon>
        <taxon>Viridiplantae</taxon>
        <taxon>Streptophyta</taxon>
        <taxon>Embryophyta</taxon>
        <taxon>Tracheophyta</taxon>
        <taxon>Spermatophyta</taxon>
        <taxon>Magnoliopsida</taxon>
        <taxon>eudicotyledons</taxon>
        <taxon>Gunneridae</taxon>
        <taxon>Pentapetalae</taxon>
        <taxon>rosids</taxon>
        <taxon>malvids</taxon>
        <taxon>Brassicales</taxon>
        <taxon>Brassicaceae</taxon>
        <taxon>Brassiceae</taxon>
        <taxon>Brassica</taxon>
    </lineage>
</organism>
<dbReference type="GO" id="GO:0009908">
    <property type="term" value="P:flower development"/>
    <property type="evidence" value="ECO:0007669"/>
    <property type="project" value="UniProtKB-KW"/>
</dbReference>